<dbReference type="SUPFAM" id="SSF46689">
    <property type="entry name" value="Homeodomain-like"/>
    <property type="match status" value="1"/>
</dbReference>
<keyword evidence="4" id="KW-1185">Reference proteome</keyword>
<dbReference type="GO" id="GO:0003700">
    <property type="term" value="F:DNA-binding transcription factor activity"/>
    <property type="evidence" value="ECO:0007669"/>
    <property type="project" value="TreeGrafter"/>
</dbReference>
<evidence type="ECO:0000259" key="2">
    <source>
        <dbReference type="Pfam" id="PF00440"/>
    </source>
</evidence>
<reference evidence="3 4" key="1">
    <citation type="submission" date="2019-04" db="EMBL/GenBank/DDBJ databases">
        <title>Taxonomy of novel Haliea sp. from mangrove soil of West Coast of India.</title>
        <authorList>
            <person name="Verma A."/>
            <person name="Kumar P."/>
            <person name="Krishnamurthi S."/>
        </authorList>
    </citation>
    <scope>NUCLEOTIDE SEQUENCE [LARGE SCALE GENOMIC DNA]</scope>
    <source>
        <strain evidence="3 4">SAOS-164</strain>
    </source>
</reference>
<comment type="caution">
    <text evidence="3">The sequence shown here is derived from an EMBL/GenBank/DDBJ whole genome shotgun (WGS) entry which is preliminary data.</text>
</comment>
<proteinExistence type="predicted"/>
<dbReference type="AlphaFoldDB" id="A0A4Z0M8X1"/>
<dbReference type="Proteomes" id="UP000298050">
    <property type="component" value="Unassembled WGS sequence"/>
</dbReference>
<feature type="non-terminal residue" evidence="3">
    <location>
        <position position="215"/>
    </location>
</feature>
<evidence type="ECO:0000313" key="3">
    <source>
        <dbReference type="EMBL" id="TGD75850.1"/>
    </source>
</evidence>
<dbReference type="InterPro" id="IPR001647">
    <property type="entry name" value="HTH_TetR"/>
</dbReference>
<dbReference type="Gene3D" id="1.10.357.10">
    <property type="entry name" value="Tetracycline Repressor, domain 2"/>
    <property type="match status" value="1"/>
</dbReference>
<keyword evidence="1" id="KW-0238">DNA-binding</keyword>
<dbReference type="InterPro" id="IPR009057">
    <property type="entry name" value="Homeodomain-like_sf"/>
</dbReference>
<evidence type="ECO:0000256" key="1">
    <source>
        <dbReference type="ARBA" id="ARBA00023125"/>
    </source>
</evidence>
<dbReference type="RefSeq" id="WP_135441102.1">
    <property type="nucleotide sequence ID" value="NZ_SRLE01000002.1"/>
</dbReference>
<feature type="domain" description="HTH tetR-type" evidence="2">
    <location>
        <begin position="22"/>
        <end position="69"/>
    </location>
</feature>
<dbReference type="PANTHER" id="PTHR30055:SF235">
    <property type="entry name" value="TRANSCRIPTIONAL REGULATORY PROTEIN"/>
    <property type="match status" value="1"/>
</dbReference>
<gene>
    <name evidence="3" type="ORF">E4634_02990</name>
</gene>
<dbReference type="Pfam" id="PF00440">
    <property type="entry name" value="TetR_N"/>
    <property type="match status" value="1"/>
</dbReference>
<organism evidence="3 4">
    <name type="scientific">Mangrovimicrobium sediminis</name>
    <dbReference type="NCBI Taxonomy" id="2562682"/>
    <lineage>
        <taxon>Bacteria</taxon>
        <taxon>Pseudomonadati</taxon>
        <taxon>Pseudomonadota</taxon>
        <taxon>Gammaproteobacteria</taxon>
        <taxon>Cellvibrionales</taxon>
        <taxon>Halieaceae</taxon>
        <taxon>Mangrovimicrobium</taxon>
    </lineage>
</organism>
<dbReference type="EMBL" id="SRLE01000002">
    <property type="protein sequence ID" value="TGD75850.1"/>
    <property type="molecule type" value="Genomic_DNA"/>
</dbReference>
<dbReference type="GO" id="GO:0000976">
    <property type="term" value="F:transcription cis-regulatory region binding"/>
    <property type="evidence" value="ECO:0007669"/>
    <property type="project" value="TreeGrafter"/>
</dbReference>
<dbReference type="PANTHER" id="PTHR30055">
    <property type="entry name" value="HTH-TYPE TRANSCRIPTIONAL REGULATOR RUTR"/>
    <property type="match status" value="1"/>
</dbReference>
<protein>
    <submittedName>
        <fullName evidence="3">TetR/AcrR family transcriptional regulator</fullName>
    </submittedName>
</protein>
<dbReference type="InterPro" id="IPR050109">
    <property type="entry name" value="HTH-type_TetR-like_transc_reg"/>
</dbReference>
<accession>A0A4Z0M8X1</accession>
<sequence length="215" mass="23735">MAGSNTARQRRDSRGEDARQAIMDAAETLIGEKGYAGVSLREITGAVGSANHSIVNYYFKNKDGLVRAIIRDRAEAIDARRKDLLATLVKRGFERDTRAILEAILRPIAEVRNAQGTCSYAAFLLALRVFNDISHWRTIADSPEMTRNLHELLRDSLAPLPADVVDMRFLAAFTVFLVSVVDWDQSRAFSQAVIADRDAYLQACLDFAAAGMGEA</sequence>
<evidence type="ECO:0000313" key="4">
    <source>
        <dbReference type="Proteomes" id="UP000298050"/>
    </source>
</evidence>
<dbReference type="OrthoDB" id="2356263at2"/>
<name>A0A4Z0M8X1_9GAMM</name>